<organism evidence="1">
    <name type="scientific">Arundo donax</name>
    <name type="common">Giant reed</name>
    <name type="synonym">Donax arundinaceus</name>
    <dbReference type="NCBI Taxonomy" id="35708"/>
    <lineage>
        <taxon>Eukaryota</taxon>
        <taxon>Viridiplantae</taxon>
        <taxon>Streptophyta</taxon>
        <taxon>Embryophyta</taxon>
        <taxon>Tracheophyta</taxon>
        <taxon>Spermatophyta</taxon>
        <taxon>Magnoliopsida</taxon>
        <taxon>Liliopsida</taxon>
        <taxon>Poales</taxon>
        <taxon>Poaceae</taxon>
        <taxon>PACMAD clade</taxon>
        <taxon>Arundinoideae</taxon>
        <taxon>Arundineae</taxon>
        <taxon>Arundo</taxon>
    </lineage>
</organism>
<dbReference type="EMBL" id="GBRH01245656">
    <property type="protein sequence ID" value="JAD52239.1"/>
    <property type="molecule type" value="Transcribed_RNA"/>
</dbReference>
<sequence>MLCWRSVGTWWMSGARTSSLLKLYF</sequence>
<proteinExistence type="predicted"/>
<dbReference type="AlphaFoldDB" id="A0A0A9AKL3"/>
<reference evidence="1" key="1">
    <citation type="submission" date="2014-09" db="EMBL/GenBank/DDBJ databases">
        <authorList>
            <person name="Magalhaes I.L.F."/>
            <person name="Oliveira U."/>
            <person name="Santos F.R."/>
            <person name="Vidigal T.H.D.A."/>
            <person name="Brescovit A.D."/>
            <person name="Santos A.J."/>
        </authorList>
    </citation>
    <scope>NUCLEOTIDE SEQUENCE</scope>
    <source>
        <tissue evidence="1">Shoot tissue taken approximately 20 cm above the soil surface</tissue>
    </source>
</reference>
<reference evidence="1" key="2">
    <citation type="journal article" date="2015" name="Data Brief">
        <title>Shoot transcriptome of the giant reed, Arundo donax.</title>
        <authorList>
            <person name="Barrero R.A."/>
            <person name="Guerrero F.D."/>
            <person name="Moolhuijzen P."/>
            <person name="Goolsby J.A."/>
            <person name="Tidwell J."/>
            <person name="Bellgard S.E."/>
            <person name="Bellgard M.I."/>
        </authorList>
    </citation>
    <scope>NUCLEOTIDE SEQUENCE</scope>
    <source>
        <tissue evidence="1">Shoot tissue taken approximately 20 cm above the soil surface</tissue>
    </source>
</reference>
<accession>A0A0A9AKL3</accession>
<protein>
    <submittedName>
        <fullName evidence="1">Uncharacterized protein</fullName>
    </submittedName>
</protein>
<evidence type="ECO:0000313" key="1">
    <source>
        <dbReference type="EMBL" id="JAD52239.1"/>
    </source>
</evidence>
<name>A0A0A9AKL3_ARUDO</name>